<dbReference type="EMBL" id="LS398550">
    <property type="protein sequence ID" value="SPR12022.1"/>
    <property type="molecule type" value="Genomic_DNA"/>
</dbReference>
<proteinExistence type="predicted"/>
<feature type="domain" description="Carbamoyl phosphate synthase ATP-binding" evidence="1">
    <location>
        <begin position="1"/>
        <end position="28"/>
    </location>
</feature>
<evidence type="ECO:0000259" key="1">
    <source>
        <dbReference type="Pfam" id="PF02786"/>
    </source>
</evidence>
<dbReference type="RefSeq" id="WP_410518040.1">
    <property type="nucleotide sequence ID" value="NZ_LS398550.1"/>
</dbReference>
<evidence type="ECO:0000313" key="3">
    <source>
        <dbReference type="Proteomes" id="UP000244992"/>
    </source>
</evidence>
<reference evidence="3" key="1">
    <citation type="submission" date="2018-03" db="EMBL/GenBank/DDBJ databases">
        <authorList>
            <person name="Batty M. E."/>
            <person name="Batty M E."/>
        </authorList>
    </citation>
    <scope>NUCLEOTIDE SEQUENCE [LARGE SCALE GENOMIC DNA]</scope>
</reference>
<sequence length="32" mass="3837">MNIRLQVEHHVTELITDIDIIEEMIIVNYNEV</sequence>
<name>A0A2U3RFN5_ORITS</name>
<dbReference type="InterPro" id="IPR005479">
    <property type="entry name" value="CPAse_ATP-bd"/>
</dbReference>
<dbReference type="Pfam" id="PF02786">
    <property type="entry name" value="CPSase_L_D2"/>
    <property type="match status" value="1"/>
</dbReference>
<protein>
    <recommendedName>
        <fullName evidence="1">Carbamoyl phosphate synthase ATP-binding domain-containing protein</fullName>
    </recommendedName>
</protein>
<accession>A0A2U3RFN5</accession>
<gene>
    <name evidence="2" type="ORF">KATO_01977</name>
</gene>
<organism evidence="2 3">
    <name type="scientific">Orientia tsutsugamushi</name>
    <name type="common">Rickettsia tsutsugamushi</name>
    <dbReference type="NCBI Taxonomy" id="784"/>
    <lineage>
        <taxon>Bacteria</taxon>
        <taxon>Pseudomonadati</taxon>
        <taxon>Pseudomonadota</taxon>
        <taxon>Alphaproteobacteria</taxon>
        <taxon>Rickettsiales</taxon>
        <taxon>Rickettsiaceae</taxon>
        <taxon>Rickettsieae</taxon>
        <taxon>Orientia</taxon>
    </lineage>
</organism>
<dbReference type="Gene3D" id="3.30.470.20">
    <property type="entry name" value="ATP-grasp fold, B domain"/>
    <property type="match status" value="1"/>
</dbReference>
<dbReference type="Proteomes" id="UP000244992">
    <property type="component" value="Chromosome I"/>
</dbReference>
<dbReference type="GO" id="GO:0005524">
    <property type="term" value="F:ATP binding"/>
    <property type="evidence" value="ECO:0007669"/>
    <property type="project" value="InterPro"/>
</dbReference>
<dbReference type="AlphaFoldDB" id="A0A2U3RFN5"/>
<evidence type="ECO:0000313" key="2">
    <source>
        <dbReference type="EMBL" id="SPR12022.1"/>
    </source>
</evidence>